<protein>
    <submittedName>
        <fullName evidence="1">ATPase</fullName>
    </submittedName>
</protein>
<sequence>MQEIKDNYPKFILSRDYDSNNFAGIRHINVLEWLANP</sequence>
<proteinExistence type="predicted"/>
<name>F5YGF0_LEAAZ</name>
<reference evidence="2" key="1">
    <citation type="submission" date="2009-12" db="EMBL/GenBank/DDBJ databases">
        <title>Complete sequence of Treponema azotonutricium strain ZAS-9.</title>
        <authorList>
            <person name="Tetu S.G."/>
            <person name="Matson E."/>
            <person name="Ren Q."/>
            <person name="Seshadri R."/>
            <person name="Elbourne L."/>
            <person name="Hassan K.A."/>
            <person name="Durkin A."/>
            <person name="Radune D."/>
            <person name="Mohamoud Y."/>
            <person name="Shay R."/>
            <person name="Jin S."/>
            <person name="Zhang X."/>
            <person name="Lucey K."/>
            <person name="Ballor N.R."/>
            <person name="Ottesen E."/>
            <person name="Rosenthal R."/>
            <person name="Allen A."/>
            <person name="Leadbetter J.R."/>
            <person name="Paulsen I.T."/>
        </authorList>
    </citation>
    <scope>NUCLEOTIDE SEQUENCE [LARGE SCALE GENOMIC DNA]</scope>
    <source>
        <strain evidence="2">ATCC BAA-888 / DSM 13862 / ZAS-9</strain>
    </source>
</reference>
<dbReference type="Proteomes" id="UP000009222">
    <property type="component" value="Chromosome"/>
</dbReference>
<evidence type="ECO:0000313" key="1">
    <source>
        <dbReference type="EMBL" id="AEF81556.1"/>
    </source>
</evidence>
<dbReference type="AlphaFoldDB" id="F5YGF0"/>
<evidence type="ECO:0000313" key="2">
    <source>
        <dbReference type="Proteomes" id="UP000009222"/>
    </source>
</evidence>
<dbReference type="HOGENOM" id="CLU_220320_0_0_12"/>
<accession>F5YGF0</accession>
<dbReference type="EMBL" id="CP001841">
    <property type="protein sequence ID" value="AEF81556.1"/>
    <property type="molecule type" value="Genomic_DNA"/>
</dbReference>
<keyword evidence="2" id="KW-1185">Reference proteome</keyword>
<reference evidence="1 2" key="2">
    <citation type="journal article" date="2011" name="ISME J.">
        <title>RNA-seq reveals cooperative metabolic interactions between two termite-gut spirochete species in co-culture.</title>
        <authorList>
            <person name="Rosenthal A.Z."/>
            <person name="Matson E.G."/>
            <person name="Eldar A."/>
            <person name="Leadbetter J.R."/>
        </authorList>
    </citation>
    <scope>NUCLEOTIDE SEQUENCE [LARGE SCALE GENOMIC DNA]</scope>
    <source>
        <strain evidence="2">ATCC BAA-888 / DSM 13862 / ZAS-9</strain>
    </source>
</reference>
<organism evidence="1 2">
    <name type="scientific">Leadbettera azotonutricia (strain ATCC BAA-888 / DSM 13862 / ZAS-9)</name>
    <name type="common">Treponema azotonutricium</name>
    <dbReference type="NCBI Taxonomy" id="545695"/>
    <lineage>
        <taxon>Bacteria</taxon>
        <taxon>Pseudomonadati</taxon>
        <taxon>Spirochaetota</taxon>
        <taxon>Spirochaetia</taxon>
        <taxon>Spirochaetales</taxon>
        <taxon>Breznakiellaceae</taxon>
        <taxon>Leadbettera</taxon>
    </lineage>
</organism>
<dbReference type="InParanoid" id="F5YGF0"/>
<gene>
    <name evidence="1" type="ordered locus">TREAZ_2368</name>
</gene>
<dbReference type="KEGG" id="taz:TREAZ_2368"/>